<dbReference type="EMBL" id="GGEC01025214">
    <property type="protein sequence ID" value="MBX05698.1"/>
    <property type="molecule type" value="Transcribed_RNA"/>
</dbReference>
<name>A0A2P2KJ20_RHIMU</name>
<sequence length="48" mass="5385">MTTSDLGPTHGPKCTAKQLIFLRLTGKHTDGHHLICQFTYFLLADVRT</sequence>
<evidence type="ECO:0000313" key="1">
    <source>
        <dbReference type="EMBL" id="MBX05698.1"/>
    </source>
</evidence>
<dbReference type="AlphaFoldDB" id="A0A2P2KJ20"/>
<accession>A0A2P2KJ20</accession>
<proteinExistence type="predicted"/>
<protein>
    <submittedName>
        <fullName evidence="1">Uncharacterized protein</fullName>
    </submittedName>
</protein>
<reference evidence="1" key="1">
    <citation type="submission" date="2018-02" db="EMBL/GenBank/DDBJ databases">
        <title>Rhizophora mucronata_Transcriptome.</title>
        <authorList>
            <person name="Meera S.P."/>
            <person name="Sreeshan A."/>
            <person name="Augustine A."/>
        </authorList>
    </citation>
    <scope>NUCLEOTIDE SEQUENCE</scope>
    <source>
        <tissue evidence="1">Leaf</tissue>
    </source>
</reference>
<organism evidence="1">
    <name type="scientific">Rhizophora mucronata</name>
    <name type="common">Asiatic mangrove</name>
    <dbReference type="NCBI Taxonomy" id="61149"/>
    <lineage>
        <taxon>Eukaryota</taxon>
        <taxon>Viridiplantae</taxon>
        <taxon>Streptophyta</taxon>
        <taxon>Embryophyta</taxon>
        <taxon>Tracheophyta</taxon>
        <taxon>Spermatophyta</taxon>
        <taxon>Magnoliopsida</taxon>
        <taxon>eudicotyledons</taxon>
        <taxon>Gunneridae</taxon>
        <taxon>Pentapetalae</taxon>
        <taxon>rosids</taxon>
        <taxon>fabids</taxon>
        <taxon>Malpighiales</taxon>
        <taxon>Rhizophoraceae</taxon>
        <taxon>Rhizophora</taxon>
    </lineage>
</organism>